<name>A0A1H4ASZ2_9GAMM</name>
<evidence type="ECO:0000313" key="2">
    <source>
        <dbReference type="Proteomes" id="UP000199397"/>
    </source>
</evidence>
<proteinExistence type="predicted"/>
<dbReference type="RefSeq" id="WP_093066924.1">
    <property type="nucleotide sequence ID" value="NZ_FNQP01000007.1"/>
</dbReference>
<dbReference type="Proteomes" id="UP000199397">
    <property type="component" value="Unassembled WGS sequence"/>
</dbReference>
<dbReference type="OrthoDB" id="5812146at2"/>
<accession>A0A1H4ASZ2</accession>
<reference evidence="1 2" key="1">
    <citation type="submission" date="2016-10" db="EMBL/GenBank/DDBJ databases">
        <authorList>
            <person name="de Groot N.N."/>
        </authorList>
    </citation>
    <scope>NUCLEOTIDE SEQUENCE [LARGE SCALE GENOMIC DNA]</scope>
    <source>
        <strain evidence="1 2">DSM 21228</strain>
    </source>
</reference>
<dbReference type="STRING" id="525918.SAMN05660964_01468"/>
<keyword evidence="2" id="KW-1185">Reference proteome</keyword>
<dbReference type="GO" id="GO:0042597">
    <property type="term" value="C:periplasmic space"/>
    <property type="evidence" value="ECO:0007669"/>
    <property type="project" value="InterPro"/>
</dbReference>
<evidence type="ECO:0000313" key="1">
    <source>
        <dbReference type="EMBL" id="SEA38802.1"/>
    </source>
</evidence>
<dbReference type="Pfam" id="PF07148">
    <property type="entry name" value="MalM"/>
    <property type="match status" value="1"/>
</dbReference>
<dbReference type="AlphaFoldDB" id="A0A1H4ASZ2"/>
<dbReference type="PROSITE" id="PS51257">
    <property type="entry name" value="PROKAR_LIPOPROTEIN"/>
    <property type="match status" value="1"/>
</dbReference>
<sequence length="205" mass="22420">MKIIEVFAAVALLSGCANVDYKANLQQASVCCNQLADIQYLPLSYDKPLEAAVGSKETPVRLFDGSKSFFLAAQLPAFTAPYEVQITSEPVGTQLFAPQGLLLNANHQVVRKIPASAFQYSNGWLSHKFFLNRDEGLRYVVLYAAQEEVGKAREQRHAAVTTSPIVAGAYTFHYSVGNDVQNKITSAEGGKLTLKAVTYQLRDAK</sequence>
<dbReference type="InterPro" id="IPR010794">
    <property type="entry name" value="MalM"/>
</dbReference>
<dbReference type="EMBL" id="FNQP01000007">
    <property type="protein sequence ID" value="SEA38802.1"/>
    <property type="molecule type" value="Genomic_DNA"/>
</dbReference>
<protein>
    <submittedName>
        <fullName evidence="1">Maltose operon substrate-binding protein (MalM)</fullName>
    </submittedName>
</protein>
<organism evidence="1 2">
    <name type="scientific">Thiothrix caldifontis</name>
    <dbReference type="NCBI Taxonomy" id="525918"/>
    <lineage>
        <taxon>Bacteria</taxon>
        <taxon>Pseudomonadati</taxon>
        <taxon>Pseudomonadota</taxon>
        <taxon>Gammaproteobacteria</taxon>
        <taxon>Thiotrichales</taxon>
        <taxon>Thiotrichaceae</taxon>
        <taxon>Thiothrix</taxon>
    </lineage>
</organism>
<gene>
    <name evidence="1" type="ORF">SAMN05660964_01468</name>
</gene>
<dbReference type="GO" id="GO:0008643">
    <property type="term" value="P:carbohydrate transport"/>
    <property type="evidence" value="ECO:0007669"/>
    <property type="project" value="InterPro"/>
</dbReference>